<feature type="region of interest" description="Disordered" evidence="10">
    <location>
        <begin position="577"/>
        <end position="627"/>
    </location>
</feature>
<evidence type="ECO:0000256" key="6">
    <source>
        <dbReference type="ARBA" id="ARBA00023163"/>
    </source>
</evidence>
<dbReference type="OrthoDB" id="10250282at2759"/>
<feature type="compositionally biased region" description="Low complexity" evidence="10">
    <location>
        <begin position="601"/>
        <end position="611"/>
    </location>
</feature>
<dbReference type="PANTHER" id="PTHR23088">
    <property type="entry name" value="NITRILASE-RELATED"/>
    <property type="match status" value="1"/>
</dbReference>
<comment type="similarity">
    <text evidence="2">Belongs to the TAF4 family.</text>
</comment>
<dbReference type="Pfam" id="PF00795">
    <property type="entry name" value="CN_hydrolase"/>
    <property type="match status" value="1"/>
</dbReference>
<feature type="region of interest" description="Disordered" evidence="10">
    <location>
        <begin position="243"/>
        <end position="269"/>
    </location>
</feature>
<dbReference type="Pfam" id="PF05236">
    <property type="entry name" value="TAF4"/>
    <property type="match status" value="1"/>
</dbReference>
<dbReference type="CDD" id="cd07572">
    <property type="entry name" value="nit"/>
    <property type="match status" value="1"/>
</dbReference>
<proteinExistence type="inferred from homology"/>
<evidence type="ECO:0000259" key="11">
    <source>
        <dbReference type="PROSITE" id="PS50263"/>
    </source>
</evidence>
<gene>
    <name evidence="12" type="ORF">SAPIO_CDS2856</name>
</gene>
<evidence type="ECO:0000256" key="8">
    <source>
        <dbReference type="ARBA" id="ARBA00025346"/>
    </source>
</evidence>
<feature type="compositionally biased region" description="Basic and acidic residues" evidence="10">
    <location>
        <begin position="198"/>
        <end position="207"/>
    </location>
</feature>
<organism evidence="12 13">
    <name type="scientific">Pseudallescheria apiosperma</name>
    <name type="common">Scedosporium apiospermum</name>
    <dbReference type="NCBI Taxonomy" id="563466"/>
    <lineage>
        <taxon>Eukaryota</taxon>
        <taxon>Fungi</taxon>
        <taxon>Dikarya</taxon>
        <taxon>Ascomycota</taxon>
        <taxon>Pezizomycotina</taxon>
        <taxon>Sordariomycetes</taxon>
        <taxon>Hypocreomycetidae</taxon>
        <taxon>Microascales</taxon>
        <taxon>Microascaceae</taxon>
        <taxon>Scedosporium</taxon>
    </lineage>
</organism>
<evidence type="ECO:0000313" key="13">
    <source>
        <dbReference type="Proteomes" id="UP000028545"/>
    </source>
</evidence>
<accession>A0A084GBP6</accession>
<dbReference type="OMA" id="INESATY"/>
<evidence type="ECO:0000256" key="1">
    <source>
        <dbReference type="ARBA" id="ARBA00004123"/>
    </source>
</evidence>
<dbReference type="KEGG" id="sapo:SAPIO_CDS2856"/>
<dbReference type="PROSITE" id="PS50263">
    <property type="entry name" value="CN_HYDROLASE"/>
    <property type="match status" value="1"/>
</dbReference>
<comment type="subcellular location">
    <subcellularLocation>
        <location evidence="1">Nucleus</location>
    </subcellularLocation>
</comment>
<reference evidence="12 13" key="1">
    <citation type="journal article" date="2014" name="Genome Announc.">
        <title>Draft genome sequence of the pathogenic fungus Scedosporium apiospermum.</title>
        <authorList>
            <person name="Vandeputte P."/>
            <person name="Ghamrawi S."/>
            <person name="Rechenmann M."/>
            <person name="Iltis A."/>
            <person name="Giraud S."/>
            <person name="Fleury M."/>
            <person name="Thornton C."/>
            <person name="Delhaes L."/>
            <person name="Meyer W."/>
            <person name="Papon N."/>
            <person name="Bouchara J.P."/>
        </authorList>
    </citation>
    <scope>NUCLEOTIDE SEQUENCE [LARGE SCALE GENOMIC DNA]</scope>
    <source>
        <strain evidence="12 13">IHEM 14462</strain>
    </source>
</reference>
<evidence type="ECO:0000313" key="12">
    <source>
        <dbReference type="EMBL" id="KEZ44758.1"/>
    </source>
</evidence>
<sequence length="973" mass="103229">MAQPQSQPPIPKPVSTPAFSPPSGPQQSPSPAQSQSAFTLPPNKRPRLSPAPASQPQSPYNSPYAQSPGATGASTPGHTPSSAAASPQFTGIPLPTTTPTASSAARATTPTTLPMPTHQIPMPTATPVSTNGHTPGLSLPDSRPHVPTIATPQLPAAPSPGPPSQYTSATMAPIAPAPSPGAPSPAAISQSMPPPARPLDRPTKEFDYEPTDMLAGTGIDLRAEENYATEMLLNSYEASYGFPQHPPGPRETLYGAGQLNQPPERTDAQSQEELVSQAAKKAWDDAARKLAQIRVQELIEPYVLVPAVHRKLEKFAKEQGLQLHVDLKTGQQHGKMRAPENFPQPRVNVTVKTLPDATIVTTAGSFIPHDAYLVDQLGLLSIACKQRMRTLLEDAHRVSVNRQASSHGHIPEEWADVAAPLKGMAAVEEAALVANDETASAEPNPLKRTQAAAELEPANGTPAKLQRIDKNETITTVRDAVRTERDWEEVRLRKRNARKEGTTESGAPSRAGSVGPGTPGSTAGDGGTKKEMTKKEQRKSAKAAEASNHASQNLTSSMFVGKMGSVFGKKKYGWMTGGGARSGASTPARAGTPGPGGGAGAAPAAQPEAMPLTTDSRNRLGNWREDKDKGKGVQLRDWIAALEADGVEHATLQSAYDKLDTSGPNAIRLLRLTSRFQAPVTRRSYSMAIAAVGQLTSTADVLLNLEKCKKLVREAAQGGAKVIFLPEAADYIASSPQESLSLAKPQEESPFVNGLRSAAKEHGIEINVGIHVPVTEQSDSPGSVSTRLYNRSLWIRSDGGIDDGTGYDKLHLFDYGALRESATVKPGTRLTPPFETPLGRVGSLICFDLRFPEPALALAHRGSGASAQILTYPSAFTVPTGGAHWEVLLRARAIETQSWVIAAAQVGRHNEKRVSYGHSLVVDPWGRVVLHLGGVDSDGNPDDGSDGTAVGFVDIDLDLVQKVRAEMPLVRRT</sequence>
<dbReference type="PANTHER" id="PTHR23088:SF27">
    <property type="entry name" value="DEAMINATED GLUTATHIONE AMIDASE"/>
    <property type="match status" value="1"/>
</dbReference>
<comment type="function">
    <text evidence="8">Functions as a component of the DNA-binding general transcription factor complex TFIID. Binding of TFIID to a promoter (with or without TATA element) is the initial step in pre-initiation complex (PIC) formation. TFIID plays a key role in the regulation of gene expression by RNA polymerase II through different activities such as transcription activator interaction, core promoter recognition and selectivity, TFIIA and TFIIB interaction, chromatin modification (histone acetylation by TAF1), facilitation of DNA opening and initiation of transcription.</text>
</comment>
<feature type="compositionally biased region" description="Low complexity" evidence="10">
    <location>
        <begin position="583"/>
        <end position="592"/>
    </location>
</feature>
<feature type="compositionally biased region" description="Low complexity" evidence="10">
    <location>
        <begin position="50"/>
        <end position="68"/>
    </location>
</feature>
<feature type="compositionally biased region" description="Gly residues" evidence="10">
    <location>
        <begin position="514"/>
        <end position="526"/>
    </location>
</feature>
<keyword evidence="5" id="KW-0805">Transcription regulation</keyword>
<feature type="compositionally biased region" description="Pro residues" evidence="10">
    <location>
        <begin position="1"/>
        <end position="24"/>
    </location>
</feature>
<dbReference type="PRINTS" id="PR01217">
    <property type="entry name" value="PRICHEXTENSN"/>
</dbReference>
<feature type="compositionally biased region" description="Basic and acidic residues" evidence="10">
    <location>
        <begin position="616"/>
        <end position="627"/>
    </location>
</feature>
<keyword evidence="7" id="KW-0539">Nucleus</keyword>
<dbReference type="AlphaFoldDB" id="A0A084GBP6"/>
<name>A0A084GBP6_PSEDA</name>
<dbReference type="GeneID" id="27721928"/>
<dbReference type="Proteomes" id="UP000028545">
    <property type="component" value="Unassembled WGS sequence"/>
</dbReference>
<dbReference type="GO" id="GO:0016811">
    <property type="term" value="F:hydrolase activity, acting on carbon-nitrogen (but not peptide) bonds, in linear amides"/>
    <property type="evidence" value="ECO:0007669"/>
    <property type="project" value="InterPro"/>
</dbReference>
<feature type="compositionally biased region" description="Low complexity" evidence="10">
    <location>
        <begin position="25"/>
        <end position="37"/>
    </location>
</feature>
<dbReference type="InterPro" id="IPR045254">
    <property type="entry name" value="Nit1/2_C-N_Hydrolase"/>
</dbReference>
<feature type="compositionally biased region" description="Low complexity" evidence="10">
    <location>
        <begin position="93"/>
        <end position="117"/>
    </location>
</feature>
<evidence type="ECO:0000256" key="9">
    <source>
        <dbReference type="ARBA" id="ARBA00031747"/>
    </source>
</evidence>
<keyword evidence="13" id="KW-1185">Reference proteome</keyword>
<dbReference type="GO" id="GO:0005669">
    <property type="term" value="C:transcription factor TFIID complex"/>
    <property type="evidence" value="ECO:0007669"/>
    <property type="project" value="InterPro"/>
</dbReference>
<feature type="region of interest" description="Disordered" evidence="10">
    <location>
        <begin position="493"/>
        <end position="550"/>
    </location>
</feature>
<evidence type="ECO:0000256" key="3">
    <source>
        <dbReference type="ARBA" id="ARBA00017306"/>
    </source>
</evidence>
<dbReference type="RefSeq" id="XP_016644557.1">
    <property type="nucleotide sequence ID" value="XM_016785775.1"/>
</dbReference>
<dbReference type="SUPFAM" id="SSF56317">
    <property type="entry name" value="Carbon-nitrogen hydrolase"/>
    <property type="match status" value="1"/>
</dbReference>
<comment type="caution">
    <text evidence="12">The sequence shown here is derived from an EMBL/GenBank/DDBJ whole genome shotgun (WGS) entry which is preliminary data.</text>
</comment>
<dbReference type="VEuPathDB" id="FungiDB:SAPIO_CDS2856"/>
<dbReference type="GO" id="GO:0006352">
    <property type="term" value="P:DNA-templated transcription initiation"/>
    <property type="evidence" value="ECO:0007669"/>
    <property type="project" value="InterPro"/>
</dbReference>
<dbReference type="Gene3D" id="3.60.110.10">
    <property type="entry name" value="Carbon-nitrogen hydrolase"/>
    <property type="match status" value="1"/>
</dbReference>
<dbReference type="HOGENOM" id="CLU_015147_0_0_1"/>
<evidence type="ECO:0000256" key="4">
    <source>
        <dbReference type="ARBA" id="ARBA00022801"/>
    </source>
</evidence>
<evidence type="ECO:0000256" key="2">
    <source>
        <dbReference type="ARBA" id="ARBA00006178"/>
    </source>
</evidence>
<feature type="domain" description="CN hydrolase" evidence="11">
    <location>
        <begin position="687"/>
        <end position="957"/>
    </location>
</feature>
<evidence type="ECO:0000256" key="5">
    <source>
        <dbReference type="ARBA" id="ARBA00023015"/>
    </source>
</evidence>
<feature type="compositionally biased region" description="Polar residues" evidence="10">
    <location>
        <begin position="258"/>
        <end position="269"/>
    </location>
</feature>
<feature type="compositionally biased region" description="Basic and acidic residues" evidence="10">
    <location>
        <begin position="527"/>
        <end position="539"/>
    </location>
</feature>
<dbReference type="EMBL" id="JOWA01000087">
    <property type="protein sequence ID" value="KEZ44758.1"/>
    <property type="molecule type" value="Genomic_DNA"/>
</dbReference>
<dbReference type="CDD" id="cd22541">
    <property type="entry name" value="SP5_N"/>
    <property type="match status" value="1"/>
</dbReference>
<feature type="compositionally biased region" description="Polar residues" evidence="10">
    <location>
        <begin position="72"/>
        <end position="89"/>
    </location>
</feature>
<protein>
    <recommendedName>
        <fullName evidence="3">Transcription initiation factor TFIID subunit 4</fullName>
    </recommendedName>
    <alternativeName>
        <fullName evidence="9">TBP-associated factor 4</fullName>
    </alternativeName>
</protein>
<keyword evidence="6" id="KW-0804">Transcription</keyword>
<dbReference type="InterPro" id="IPR036526">
    <property type="entry name" value="C-N_Hydrolase_sf"/>
</dbReference>
<feature type="region of interest" description="Disordered" evidence="10">
    <location>
        <begin position="1"/>
        <end position="208"/>
    </location>
</feature>
<dbReference type="InterPro" id="IPR003010">
    <property type="entry name" value="C-N_Hydrolase"/>
</dbReference>
<keyword evidence="4" id="KW-0378">Hydrolase</keyword>
<dbReference type="InterPro" id="IPR007900">
    <property type="entry name" value="TAF4_C"/>
</dbReference>
<evidence type="ECO:0000256" key="10">
    <source>
        <dbReference type="SAM" id="MobiDB-lite"/>
    </source>
</evidence>
<evidence type="ECO:0000256" key="7">
    <source>
        <dbReference type="ARBA" id="ARBA00023242"/>
    </source>
</evidence>